<dbReference type="GO" id="GO:0043565">
    <property type="term" value="F:sequence-specific DNA binding"/>
    <property type="evidence" value="ECO:0007669"/>
    <property type="project" value="InterPro"/>
</dbReference>
<dbReference type="EMBL" id="JACRSQ010000019">
    <property type="protein sequence ID" value="MBC8544313.1"/>
    <property type="molecule type" value="Genomic_DNA"/>
</dbReference>
<dbReference type="Gene3D" id="1.10.10.60">
    <property type="entry name" value="Homeodomain-like"/>
    <property type="match status" value="2"/>
</dbReference>
<feature type="domain" description="HTH araC/xylS-type" evidence="5">
    <location>
        <begin position="622"/>
        <end position="721"/>
    </location>
</feature>
<dbReference type="GO" id="GO:0003700">
    <property type="term" value="F:DNA-binding transcription factor activity"/>
    <property type="evidence" value="ECO:0007669"/>
    <property type="project" value="InterPro"/>
</dbReference>
<evidence type="ECO:0000259" key="5">
    <source>
        <dbReference type="PROSITE" id="PS01124"/>
    </source>
</evidence>
<sequence>MDFRLKSKTLARYFLSYLVLAVFIFIVITALFINAVKILREETKTSVMAQFHQVSMELDKEVQSLKNIADLCLSNGYLMRYKLSQGDYRMIQGIEELGKIRASNSFFEDIFITYHTEEIFSARGKATADVYMSRILGVDGESAAAAIKALMEIDTIAFFSLYTSEGRELNRSAYLLCCYPLSSGGTVVATVGFIVPAFRMETMLENLLRDYDSSARLIIPGGQVFAKVDTPDSGISFEGEQGIAVYAYQSDRTGIQIELALNENKMFSRIREMQQMSYLVLILLFAISVLLSIYFSRRNYRPIGFLSRMAMEHGKTLPLEKAKNEFDAISQVMNLEAMENQALSRRLYEISPVFRQQTSTLVFSGMIQEENLLRKFFELSQVSIEGDHFAVMLIIAAQRVGMDEICDCLLEQRRYSIHRLTTIKGRMAAAVLLQLSGKDSHGKQRRMAAAQVQAFLKDSGEEPKLICFGQVYESLSAMGRSYAEAVVCARQCMTTGVEGASFFERMARLCNESYYFCDEELEAFRRSLQIGNAKQITVLFRRLLDKVEEQNLSAEKQRFHYYELLHEVFHHVMQAKLSQELASEILSLDCEERHAFQMQMETVFYDIEKEVLRPHREGNSIEDIVAYLQEHFTDTDLTLSAVADHFHLSMHYLSGYFKEEVGCSYIQYVSKLRMEKARQLLRETELSVQEITERVGYVDGVSFARKFKKAFHISPSEYRKLSREETVE</sequence>
<name>A0A926DS84_9FIRM</name>
<dbReference type="SMART" id="SM00342">
    <property type="entry name" value="HTH_ARAC"/>
    <property type="match status" value="1"/>
</dbReference>
<accession>A0A926DS84</accession>
<proteinExistence type="predicted"/>
<keyword evidence="4" id="KW-0812">Transmembrane</keyword>
<dbReference type="PROSITE" id="PS01124">
    <property type="entry name" value="HTH_ARAC_FAMILY_2"/>
    <property type="match status" value="1"/>
</dbReference>
<keyword evidence="4" id="KW-0472">Membrane</keyword>
<evidence type="ECO:0000256" key="3">
    <source>
        <dbReference type="ARBA" id="ARBA00023163"/>
    </source>
</evidence>
<evidence type="ECO:0000313" key="7">
    <source>
        <dbReference type="Proteomes" id="UP000657006"/>
    </source>
</evidence>
<feature type="transmembrane region" description="Helical" evidence="4">
    <location>
        <begin position="14"/>
        <end position="36"/>
    </location>
</feature>
<dbReference type="PANTHER" id="PTHR43280">
    <property type="entry name" value="ARAC-FAMILY TRANSCRIPTIONAL REGULATOR"/>
    <property type="match status" value="1"/>
</dbReference>
<evidence type="ECO:0000256" key="4">
    <source>
        <dbReference type="SAM" id="Phobius"/>
    </source>
</evidence>
<organism evidence="6 7">
    <name type="scientific">Bianquea renquensis</name>
    <dbReference type="NCBI Taxonomy" id="2763661"/>
    <lineage>
        <taxon>Bacteria</taxon>
        <taxon>Bacillati</taxon>
        <taxon>Bacillota</taxon>
        <taxon>Clostridia</taxon>
        <taxon>Eubacteriales</taxon>
        <taxon>Bianqueaceae</taxon>
        <taxon>Bianquea</taxon>
    </lineage>
</organism>
<dbReference type="RefSeq" id="WP_177713759.1">
    <property type="nucleotide sequence ID" value="NZ_JACRSQ010000019.1"/>
</dbReference>
<protein>
    <submittedName>
        <fullName evidence="6">Helix-turn-helix transcriptional regulator</fullName>
    </submittedName>
</protein>
<dbReference type="Pfam" id="PF12833">
    <property type="entry name" value="HTH_18"/>
    <property type="match status" value="1"/>
</dbReference>
<keyword evidence="1" id="KW-0805">Transcription regulation</keyword>
<dbReference type="AlphaFoldDB" id="A0A926DS84"/>
<dbReference type="PANTHER" id="PTHR43280:SF2">
    <property type="entry name" value="HTH-TYPE TRANSCRIPTIONAL REGULATOR EXSA"/>
    <property type="match status" value="1"/>
</dbReference>
<dbReference type="Proteomes" id="UP000657006">
    <property type="component" value="Unassembled WGS sequence"/>
</dbReference>
<keyword evidence="4" id="KW-1133">Transmembrane helix</keyword>
<reference evidence="6" key="1">
    <citation type="submission" date="2020-08" db="EMBL/GenBank/DDBJ databases">
        <title>Genome public.</title>
        <authorList>
            <person name="Liu C."/>
            <person name="Sun Q."/>
        </authorList>
    </citation>
    <scope>NUCLEOTIDE SEQUENCE</scope>
    <source>
        <strain evidence="6">NSJ-32</strain>
    </source>
</reference>
<keyword evidence="2" id="KW-0238">DNA-binding</keyword>
<evidence type="ECO:0000256" key="2">
    <source>
        <dbReference type="ARBA" id="ARBA00023125"/>
    </source>
</evidence>
<feature type="transmembrane region" description="Helical" evidence="4">
    <location>
        <begin position="276"/>
        <end position="295"/>
    </location>
</feature>
<keyword evidence="7" id="KW-1185">Reference proteome</keyword>
<evidence type="ECO:0000256" key="1">
    <source>
        <dbReference type="ARBA" id="ARBA00023015"/>
    </source>
</evidence>
<gene>
    <name evidence="6" type="ORF">H8730_12275</name>
</gene>
<comment type="caution">
    <text evidence="6">The sequence shown here is derived from an EMBL/GenBank/DDBJ whole genome shotgun (WGS) entry which is preliminary data.</text>
</comment>
<dbReference type="InterPro" id="IPR018060">
    <property type="entry name" value="HTH_AraC"/>
</dbReference>
<keyword evidence="3" id="KW-0804">Transcription</keyword>
<dbReference type="SUPFAM" id="SSF46689">
    <property type="entry name" value="Homeodomain-like"/>
    <property type="match status" value="2"/>
</dbReference>
<dbReference type="InterPro" id="IPR009057">
    <property type="entry name" value="Homeodomain-like_sf"/>
</dbReference>
<evidence type="ECO:0000313" key="6">
    <source>
        <dbReference type="EMBL" id="MBC8544313.1"/>
    </source>
</evidence>